<evidence type="ECO:0000313" key="2">
    <source>
        <dbReference type="EMBL" id="AYG04897.1"/>
    </source>
</evidence>
<dbReference type="EMBL" id="CP032624">
    <property type="protein sequence ID" value="AYG04897.1"/>
    <property type="molecule type" value="Genomic_DNA"/>
</dbReference>
<dbReference type="InterPro" id="IPR003848">
    <property type="entry name" value="DUF218"/>
</dbReference>
<protein>
    <submittedName>
        <fullName evidence="2">YdcF family protein</fullName>
    </submittedName>
</protein>
<name>A0A387BVM5_9MICO</name>
<organism evidence="2 3">
    <name type="scientific">Gryllotalpicola protaetiae</name>
    <dbReference type="NCBI Taxonomy" id="2419771"/>
    <lineage>
        <taxon>Bacteria</taxon>
        <taxon>Bacillati</taxon>
        <taxon>Actinomycetota</taxon>
        <taxon>Actinomycetes</taxon>
        <taxon>Micrococcales</taxon>
        <taxon>Microbacteriaceae</taxon>
        <taxon>Gryllotalpicola</taxon>
    </lineage>
</organism>
<dbReference type="OrthoDB" id="3259960at2"/>
<feature type="domain" description="DUF218" evidence="1">
    <location>
        <begin position="36"/>
        <end position="150"/>
    </location>
</feature>
<proteinExistence type="predicted"/>
<dbReference type="KEGG" id="gry:D7I44_16105"/>
<dbReference type="AlphaFoldDB" id="A0A387BVM5"/>
<dbReference type="CDD" id="cd06259">
    <property type="entry name" value="YdcF-like"/>
    <property type="match status" value="1"/>
</dbReference>
<dbReference type="Proteomes" id="UP000275069">
    <property type="component" value="Chromosome"/>
</dbReference>
<reference evidence="2 3" key="1">
    <citation type="submission" date="2018-09" db="EMBL/GenBank/DDBJ databases">
        <title>Genome sequencing of strain 2DFW10M-5.</title>
        <authorList>
            <person name="Heo J."/>
            <person name="Kim S.-J."/>
            <person name="Kwon S.-W."/>
        </authorList>
    </citation>
    <scope>NUCLEOTIDE SEQUENCE [LARGE SCALE GENOMIC DNA]</scope>
    <source>
        <strain evidence="2 3">2DFW10M-5</strain>
    </source>
</reference>
<evidence type="ECO:0000313" key="3">
    <source>
        <dbReference type="Proteomes" id="UP000275069"/>
    </source>
</evidence>
<dbReference type="Pfam" id="PF02698">
    <property type="entry name" value="DUF218"/>
    <property type="match status" value="1"/>
</dbReference>
<sequence length="194" mass="21125">MTSLVLVGAVLGTAEFLHWRASWSELGAEGSRGGREAVVVLGYRNAGGRANWMNRWRVRAGIRSFDPRAEESLLVLCGGAVGGPVPEAELMAAYARERGYAGAIGRDGASRTTWENVTNAIPLIEDAATIKVVSNSLHAAKARGFLRQQRPDLAARLVRGADYRFGEQLWLRPIAVVIDLRHSLRSRRGARPVP</sequence>
<accession>A0A387BVM5</accession>
<keyword evidence="3" id="KW-1185">Reference proteome</keyword>
<evidence type="ECO:0000259" key="1">
    <source>
        <dbReference type="Pfam" id="PF02698"/>
    </source>
</evidence>
<gene>
    <name evidence="2" type="ORF">D7I44_16105</name>
</gene>